<dbReference type="EMBL" id="FXZK01000005">
    <property type="protein sequence ID" value="SMY08639.1"/>
    <property type="molecule type" value="Genomic_DNA"/>
</dbReference>
<gene>
    <name evidence="3" type="ORF">LOM8899_02794</name>
</gene>
<dbReference type="OrthoDB" id="165386at2"/>
<keyword evidence="1" id="KW-0812">Transmembrane</keyword>
<reference evidence="3 4" key="1">
    <citation type="submission" date="2017-05" db="EMBL/GenBank/DDBJ databases">
        <authorList>
            <person name="Song R."/>
            <person name="Chenine A.L."/>
            <person name="Ruprecht R.M."/>
        </authorList>
    </citation>
    <scope>NUCLEOTIDE SEQUENCE [LARGE SCALE GENOMIC DNA]</scope>
    <source>
        <strain evidence="3 4">CECT 8899</strain>
    </source>
</reference>
<dbReference type="Proteomes" id="UP000201613">
    <property type="component" value="Unassembled WGS sequence"/>
</dbReference>
<sequence>MKRLIPLSALLLLSACATAPLAIEGSRGFFWGLFDGAVAPIAFIVSWFSDTVGIYEVPNSGGWYDFGFLIGLTCWAGGGGAASRRKRR</sequence>
<dbReference type="RefSeq" id="WP_093992823.1">
    <property type="nucleotide sequence ID" value="NZ_FXZK01000005.1"/>
</dbReference>
<protein>
    <recommendedName>
        <fullName evidence="5">Lipoprotein</fullName>
    </recommendedName>
</protein>
<dbReference type="AlphaFoldDB" id="A0A238LG31"/>
<dbReference type="PROSITE" id="PS51257">
    <property type="entry name" value="PROKAR_LIPOPROTEIN"/>
    <property type="match status" value="1"/>
</dbReference>
<feature type="transmembrane region" description="Helical" evidence="1">
    <location>
        <begin position="28"/>
        <end position="49"/>
    </location>
</feature>
<keyword evidence="4" id="KW-1185">Reference proteome</keyword>
<proteinExistence type="predicted"/>
<accession>A0A238LG31</accession>
<keyword evidence="1" id="KW-1133">Transmembrane helix</keyword>
<feature type="signal peptide" evidence="2">
    <location>
        <begin position="1"/>
        <end position="19"/>
    </location>
</feature>
<organism evidence="3 4">
    <name type="scientific">Flavimaricola marinus</name>
    <dbReference type="NCBI Taxonomy" id="1819565"/>
    <lineage>
        <taxon>Bacteria</taxon>
        <taxon>Pseudomonadati</taxon>
        <taxon>Pseudomonadota</taxon>
        <taxon>Alphaproteobacteria</taxon>
        <taxon>Rhodobacterales</taxon>
        <taxon>Paracoccaceae</taxon>
        <taxon>Flavimaricola</taxon>
    </lineage>
</organism>
<keyword evidence="2" id="KW-0732">Signal</keyword>
<keyword evidence="1" id="KW-0472">Membrane</keyword>
<evidence type="ECO:0000313" key="3">
    <source>
        <dbReference type="EMBL" id="SMY08639.1"/>
    </source>
</evidence>
<feature type="transmembrane region" description="Helical" evidence="1">
    <location>
        <begin position="61"/>
        <end position="82"/>
    </location>
</feature>
<feature type="chain" id="PRO_5012353478" description="Lipoprotein" evidence="2">
    <location>
        <begin position="20"/>
        <end position="88"/>
    </location>
</feature>
<evidence type="ECO:0000313" key="4">
    <source>
        <dbReference type="Proteomes" id="UP000201613"/>
    </source>
</evidence>
<evidence type="ECO:0008006" key="5">
    <source>
        <dbReference type="Google" id="ProtNLM"/>
    </source>
</evidence>
<evidence type="ECO:0000256" key="1">
    <source>
        <dbReference type="SAM" id="Phobius"/>
    </source>
</evidence>
<evidence type="ECO:0000256" key="2">
    <source>
        <dbReference type="SAM" id="SignalP"/>
    </source>
</evidence>
<name>A0A238LG31_9RHOB</name>